<reference evidence="8 9" key="1">
    <citation type="submission" date="2016-07" db="EMBL/GenBank/DDBJ databases">
        <title>Pervasive Adenine N6-methylation of Active Genes in Fungi.</title>
        <authorList>
            <consortium name="DOE Joint Genome Institute"/>
            <person name="Mondo S.J."/>
            <person name="Dannebaum R.O."/>
            <person name="Kuo R.C."/>
            <person name="Labutti K."/>
            <person name="Haridas S."/>
            <person name="Kuo A."/>
            <person name="Salamov A."/>
            <person name="Ahrendt S.R."/>
            <person name="Lipzen A."/>
            <person name="Sullivan W."/>
            <person name="Andreopoulos W.B."/>
            <person name="Clum A."/>
            <person name="Lindquist E."/>
            <person name="Daum C."/>
            <person name="Ramamoorthy G.K."/>
            <person name="Gryganskyi A."/>
            <person name="Culley D."/>
            <person name="Magnuson J.K."/>
            <person name="James T.Y."/>
            <person name="O'Malley M.A."/>
            <person name="Stajich J.E."/>
            <person name="Spatafora J.W."/>
            <person name="Visel A."/>
            <person name="Grigoriev I.V."/>
        </authorList>
    </citation>
    <scope>NUCLEOTIDE SEQUENCE [LARGE SCALE GENOMIC DNA]</scope>
    <source>
        <strain evidence="8 9">CBS 115471</strain>
    </source>
</reference>
<gene>
    <name evidence="8" type="ORF">BCR34DRAFT_622478</name>
</gene>
<evidence type="ECO:0000259" key="7">
    <source>
        <dbReference type="PROSITE" id="PS51387"/>
    </source>
</evidence>
<evidence type="ECO:0000256" key="2">
    <source>
        <dbReference type="ARBA" id="ARBA00005466"/>
    </source>
</evidence>
<accession>A0A1Y2A233</accession>
<dbReference type="InterPro" id="IPR050416">
    <property type="entry name" value="FAD-linked_Oxidoreductase"/>
</dbReference>
<sequence length="624" mass="68578">MYLSLKLLIALALFVRRIASSDRTDSSKKTEAEFFPYESIQLTTDAAILSKRPTFAFGHGFGSYPMKTCKSFPGDAEWPTQSAWNAFNASINSALIRTVPIAAPCYDTKWGPKDTARCNEIVGKFTNSFLHESGRACMPKNNTAASDTCTLGGYPEHAVNISTMAQLQLTVNFARNLNMRLVIKNTRHCYLGKSSGAGSLSVWLHNLKDIQFLRDSEGKGAAFKAAAGVTVLDMYQAAETYGVSVQGGICPSVGYVGGYLQGGGHSPLSGYYGMAADSVLAYQVVTADGRFITASETSHPDIFWALRGGGGGTFGVVASAIVKAHPKISVTHSTFVLGNTTDAIVSHENFWKGIRKYWESFPMYTDAGTYSFFIISNVDGQLQLFMVSFFSPGHTPSSFQNLTQPRFNTIRDFGIPFLKLQNTMYYESFYPAYMDAWGNNNWRLGTATSLPGNRLIARLHVTNPPKLNATFALLRQHVESGKHLVGHHQAPQNPQNVDNGVSSAWRNTQAFIVTSSPEFPPDAPPQKIQTARDLLQNDILELWRRLAPASQGGGSYLNEAFVDEPMRKEDFYGEQYSRLLAIKKRYDPTGVFYATTGVGSDGWEVQDGEQGVTTQNGRLCKVRI</sequence>
<evidence type="ECO:0000256" key="1">
    <source>
        <dbReference type="ARBA" id="ARBA00001974"/>
    </source>
</evidence>
<name>A0A1Y2A233_9PLEO</name>
<keyword evidence="5" id="KW-0560">Oxidoreductase</keyword>
<dbReference type="Pfam" id="PF01565">
    <property type="entry name" value="FAD_binding_4"/>
    <property type="match status" value="1"/>
</dbReference>
<dbReference type="OrthoDB" id="9983560at2759"/>
<keyword evidence="4" id="KW-0274">FAD</keyword>
<dbReference type="InterPro" id="IPR036318">
    <property type="entry name" value="FAD-bd_PCMH-like_sf"/>
</dbReference>
<dbReference type="GO" id="GO:0016491">
    <property type="term" value="F:oxidoreductase activity"/>
    <property type="evidence" value="ECO:0007669"/>
    <property type="project" value="UniProtKB-KW"/>
</dbReference>
<dbReference type="STRING" id="1231657.A0A1Y2A233"/>
<protein>
    <recommendedName>
        <fullName evidence="7">FAD-binding PCMH-type domain-containing protein</fullName>
    </recommendedName>
</protein>
<evidence type="ECO:0000256" key="4">
    <source>
        <dbReference type="ARBA" id="ARBA00022827"/>
    </source>
</evidence>
<keyword evidence="6" id="KW-0732">Signal</keyword>
<evidence type="ECO:0000313" key="8">
    <source>
        <dbReference type="EMBL" id="ORY16065.1"/>
    </source>
</evidence>
<dbReference type="Pfam" id="PF08031">
    <property type="entry name" value="BBE"/>
    <property type="match status" value="1"/>
</dbReference>
<dbReference type="SUPFAM" id="SSF56176">
    <property type="entry name" value="FAD-binding/transporter-associated domain-like"/>
    <property type="match status" value="1"/>
</dbReference>
<keyword evidence="3" id="KW-0285">Flavoprotein</keyword>
<evidence type="ECO:0000313" key="9">
    <source>
        <dbReference type="Proteomes" id="UP000193144"/>
    </source>
</evidence>
<dbReference type="EMBL" id="MCFA01000020">
    <property type="protein sequence ID" value="ORY16065.1"/>
    <property type="molecule type" value="Genomic_DNA"/>
</dbReference>
<dbReference type="InterPro" id="IPR006094">
    <property type="entry name" value="Oxid_FAD_bind_N"/>
</dbReference>
<feature type="signal peptide" evidence="6">
    <location>
        <begin position="1"/>
        <end position="21"/>
    </location>
</feature>
<organism evidence="8 9">
    <name type="scientific">Clohesyomyces aquaticus</name>
    <dbReference type="NCBI Taxonomy" id="1231657"/>
    <lineage>
        <taxon>Eukaryota</taxon>
        <taxon>Fungi</taxon>
        <taxon>Dikarya</taxon>
        <taxon>Ascomycota</taxon>
        <taxon>Pezizomycotina</taxon>
        <taxon>Dothideomycetes</taxon>
        <taxon>Pleosporomycetidae</taxon>
        <taxon>Pleosporales</taxon>
        <taxon>Lindgomycetaceae</taxon>
        <taxon>Clohesyomyces</taxon>
    </lineage>
</organism>
<dbReference type="AlphaFoldDB" id="A0A1Y2A233"/>
<evidence type="ECO:0000256" key="6">
    <source>
        <dbReference type="SAM" id="SignalP"/>
    </source>
</evidence>
<comment type="caution">
    <text evidence="8">The sequence shown here is derived from an EMBL/GenBank/DDBJ whole genome shotgun (WGS) entry which is preliminary data.</text>
</comment>
<feature type="chain" id="PRO_5012327469" description="FAD-binding PCMH-type domain-containing protein" evidence="6">
    <location>
        <begin position="22"/>
        <end position="624"/>
    </location>
</feature>
<evidence type="ECO:0000256" key="3">
    <source>
        <dbReference type="ARBA" id="ARBA00022630"/>
    </source>
</evidence>
<dbReference type="GO" id="GO:0071949">
    <property type="term" value="F:FAD binding"/>
    <property type="evidence" value="ECO:0007669"/>
    <property type="project" value="InterPro"/>
</dbReference>
<comment type="similarity">
    <text evidence="2">Belongs to the oxygen-dependent FAD-linked oxidoreductase family.</text>
</comment>
<feature type="domain" description="FAD-binding PCMH-type" evidence="7">
    <location>
        <begin position="151"/>
        <end position="327"/>
    </location>
</feature>
<dbReference type="Gene3D" id="3.30.465.10">
    <property type="match status" value="1"/>
</dbReference>
<evidence type="ECO:0000256" key="5">
    <source>
        <dbReference type="ARBA" id="ARBA00023002"/>
    </source>
</evidence>
<dbReference type="InterPro" id="IPR016169">
    <property type="entry name" value="FAD-bd_PCMH_sub2"/>
</dbReference>
<dbReference type="PANTHER" id="PTHR42973:SF39">
    <property type="entry name" value="FAD-BINDING PCMH-TYPE DOMAIN-CONTAINING PROTEIN"/>
    <property type="match status" value="1"/>
</dbReference>
<dbReference type="InterPro" id="IPR012951">
    <property type="entry name" value="BBE"/>
</dbReference>
<dbReference type="Proteomes" id="UP000193144">
    <property type="component" value="Unassembled WGS sequence"/>
</dbReference>
<proteinExistence type="inferred from homology"/>
<dbReference type="InterPro" id="IPR016166">
    <property type="entry name" value="FAD-bd_PCMH"/>
</dbReference>
<comment type="cofactor">
    <cofactor evidence="1">
        <name>FAD</name>
        <dbReference type="ChEBI" id="CHEBI:57692"/>
    </cofactor>
</comment>
<dbReference type="PROSITE" id="PS51387">
    <property type="entry name" value="FAD_PCMH"/>
    <property type="match status" value="1"/>
</dbReference>
<dbReference type="PANTHER" id="PTHR42973">
    <property type="entry name" value="BINDING OXIDOREDUCTASE, PUTATIVE (AFU_ORTHOLOGUE AFUA_1G17690)-RELATED"/>
    <property type="match status" value="1"/>
</dbReference>
<keyword evidence="9" id="KW-1185">Reference proteome</keyword>